<keyword evidence="4" id="KW-0238">DNA-binding</keyword>
<evidence type="ECO:0000259" key="6">
    <source>
        <dbReference type="PROSITE" id="PS50045"/>
    </source>
</evidence>
<reference evidence="8 9" key="1">
    <citation type="submission" date="2019-03" db="EMBL/GenBank/DDBJ databases">
        <title>Genomic Encyclopedia of Type Strains, Phase IV (KMG-IV): sequencing the most valuable type-strain genomes for metagenomic binning, comparative biology and taxonomic classification.</title>
        <authorList>
            <person name="Goeker M."/>
        </authorList>
    </citation>
    <scope>NUCLEOTIDE SEQUENCE [LARGE SCALE GENOMIC DNA]</scope>
    <source>
        <strain evidence="8 9">DSM 28559</strain>
    </source>
</reference>
<dbReference type="GO" id="GO:0005524">
    <property type="term" value="F:ATP binding"/>
    <property type="evidence" value="ECO:0007669"/>
    <property type="project" value="UniProtKB-KW"/>
</dbReference>
<evidence type="ECO:0000259" key="7">
    <source>
        <dbReference type="PROSITE" id="PS50112"/>
    </source>
</evidence>
<dbReference type="FunFam" id="3.40.50.300:FF:000006">
    <property type="entry name" value="DNA-binding transcriptional regulator NtrC"/>
    <property type="match status" value="1"/>
</dbReference>
<keyword evidence="1" id="KW-0547">Nucleotide-binding</keyword>
<dbReference type="Gene3D" id="1.10.8.60">
    <property type="match status" value="1"/>
</dbReference>
<keyword evidence="9" id="KW-1185">Reference proteome</keyword>
<dbReference type="InterPro" id="IPR035965">
    <property type="entry name" value="PAS-like_dom_sf"/>
</dbReference>
<dbReference type="PROSITE" id="PS00688">
    <property type="entry name" value="SIGMA54_INTERACT_3"/>
    <property type="match status" value="1"/>
</dbReference>
<dbReference type="InterPro" id="IPR025944">
    <property type="entry name" value="Sigma_54_int_dom_CS"/>
</dbReference>
<evidence type="ECO:0000256" key="2">
    <source>
        <dbReference type="ARBA" id="ARBA00022840"/>
    </source>
</evidence>
<evidence type="ECO:0000256" key="1">
    <source>
        <dbReference type="ARBA" id="ARBA00022741"/>
    </source>
</evidence>
<feature type="domain" description="Sigma-54 factor interaction" evidence="6">
    <location>
        <begin position="149"/>
        <end position="378"/>
    </location>
</feature>
<evidence type="ECO:0000256" key="3">
    <source>
        <dbReference type="ARBA" id="ARBA00023015"/>
    </source>
</evidence>
<proteinExistence type="predicted"/>
<dbReference type="InterPro" id="IPR058031">
    <property type="entry name" value="AAA_lid_NorR"/>
</dbReference>
<dbReference type="InterPro" id="IPR009057">
    <property type="entry name" value="Homeodomain-like_sf"/>
</dbReference>
<dbReference type="GO" id="GO:0003677">
    <property type="term" value="F:DNA binding"/>
    <property type="evidence" value="ECO:0007669"/>
    <property type="project" value="UniProtKB-KW"/>
</dbReference>
<dbReference type="EMBL" id="SLXA01000008">
    <property type="protein sequence ID" value="TCO84349.1"/>
    <property type="molecule type" value="Genomic_DNA"/>
</dbReference>
<dbReference type="SUPFAM" id="SSF46689">
    <property type="entry name" value="Homeodomain-like"/>
    <property type="match status" value="1"/>
</dbReference>
<dbReference type="PANTHER" id="PTHR32071:SF121">
    <property type="entry name" value="SIGMA L-DEPENDENT TRANSCRIPTIONAL REGULATOR YQIR-RELATED"/>
    <property type="match status" value="1"/>
</dbReference>
<dbReference type="PROSITE" id="PS50045">
    <property type="entry name" value="SIGMA54_INTERACT_4"/>
    <property type="match status" value="1"/>
</dbReference>
<feature type="domain" description="PAS" evidence="7">
    <location>
        <begin position="7"/>
        <end position="51"/>
    </location>
</feature>
<protein>
    <submittedName>
        <fullName evidence="8">Transcriptional regulator with PAS, ATPase and Fis domain</fullName>
    </submittedName>
</protein>
<keyword evidence="2" id="KW-0067">ATP-binding</keyword>
<evidence type="ECO:0000256" key="4">
    <source>
        <dbReference type="ARBA" id="ARBA00023125"/>
    </source>
</evidence>
<dbReference type="AlphaFoldDB" id="A0A4R2LEX3"/>
<keyword evidence="3" id="KW-0805">Transcription regulation</keyword>
<name>A0A4R2LEX3_9FIRM</name>
<keyword evidence="5" id="KW-0804">Transcription</keyword>
<dbReference type="GO" id="GO:0006355">
    <property type="term" value="P:regulation of DNA-templated transcription"/>
    <property type="evidence" value="ECO:0007669"/>
    <property type="project" value="InterPro"/>
</dbReference>
<accession>A0A4R2LEX3</accession>
<dbReference type="PANTHER" id="PTHR32071">
    <property type="entry name" value="TRANSCRIPTIONAL REGULATORY PROTEIN"/>
    <property type="match status" value="1"/>
</dbReference>
<dbReference type="InterPro" id="IPR025943">
    <property type="entry name" value="Sigma_54_int_dom_ATP-bd_2"/>
</dbReference>
<dbReference type="InterPro" id="IPR000014">
    <property type="entry name" value="PAS"/>
</dbReference>
<dbReference type="SMART" id="SM00382">
    <property type="entry name" value="AAA"/>
    <property type="match status" value="1"/>
</dbReference>
<dbReference type="Pfam" id="PF00158">
    <property type="entry name" value="Sigma54_activat"/>
    <property type="match status" value="1"/>
</dbReference>
<dbReference type="RefSeq" id="WP_132092165.1">
    <property type="nucleotide sequence ID" value="NZ_JANKAQ010000009.1"/>
</dbReference>
<dbReference type="Gene3D" id="3.30.450.20">
    <property type="entry name" value="PAS domain"/>
    <property type="match status" value="1"/>
</dbReference>
<sequence>MSNTIFNSIYFEDILHYYEGSIIICDNTGKLLLCSDGTCKLTGLSREKLLNTTMQQLVDNGVFSNSSCLDCIKQESENMSYLILNGDPEQGIYAYSVPIFDSNHKLIRTITFSQSERFSIQYRNRVDELCRNMQQTFNTVLNSKKKHSYIAESPSVKRAFDYAKKVAQTDASITIYGESGSGKEVLAKYIHENSLRKNEIFVPVNCATIPEALMESEIFGYEKGSFTGANKSGKSGLFELANNGTLFLDEIGEMPINLQPKLLRVLETGEIRKLGGTTTKKINVRIISATNRNLLNMVKEGTFREDLYYRLNIIPITMPALRERIEDIEPLINFFLNIYNYKYHKSVTIDHSYKNAMINYAWPGNVRELKNAIQRYVITDGMSQDLLVGPSFTPSHEKTINSETEHILNDYIYEAPNVFRHFKDYKYNCEYQYFFELLKHTNGNVAKIAALSGLHMSGIYKRLDTFKLDPKKFQK</sequence>
<dbReference type="SUPFAM" id="SSF55785">
    <property type="entry name" value="PYP-like sensor domain (PAS domain)"/>
    <property type="match status" value="1"/>
</dbReference>
<dbReference type="SUPFAM" id="SSF52540">
    <property type="entry name" value="P-loop containing nucleoside triphosphate hydrolases"/>
    <property type="match status" value="1"/>
</dbReference>
<dbReference type="OrthoDB" id="9764280at2"/>
<dbReference type="PROSITE" id="PS50112">
    <property type="entry name" value="PAS"/>
    <property type="match status" value="1"/>
</dbReference>
<dbReference type="PROSITE" id="PS00676">
    <property type="entry name" value="SIGMA54_INTERACT_2"/>
    <property type="match status" value="1"/>
</dbReference>
<evidence type="ECO:0000256" key="5">
    <source>
        <dbReference type="ARBA" id="ARBA00023163"/>
    </source>
</evidence>
<dbReference type="InterPro" id="IPR003593">
    <property type="entry name" value="AAA+_ATPase"/>
</dbReference>
<dbReference type="CDD" id="cd00009">
    <property type="entry name" value="AAA"/>
    <property type="match status" value="1"/>
</dbReference>
<dbReference type="Pfam" id="PF25601">
    <property type="entry name" value="AAA_lid_14"/>
    <property type="match status" value="1"/>
</dbReference>
<dbReference type="InterPro" id="IPR002078">
    <property type="entry name" value="Sigma_54_int"/>
</dbReference>
<comment type="caution">
    <text evidence="8">The sequence shown here is derived from an EMBL/GenBank/DDBJ whole genome shotgun (WGS) entry which is preliminary data.</text>
</comment>
<dbReference type="InterPro" id="IPR027417">
    <property type="entry name" value="P-loop_NTPase"/>
</dbReference>
<evidence type="ECO:0000313" key="8">
    <source>
        <dbReference type="EMBL" id="TCO84349.1"/>
    </source>
</evidence>
<dbReference type="Gene3D" id="3.40.50.300">
    <property type="entry name" value="P-loop containing nucleotide triphosphate hydrolases"/>
    <property type="match status" value="1"/>
</dbReference>
<dbReference type="Gene3D" id="1.10.10.60">
    <property type="entry name" value="Homeodomain-like"/>
    <property type="match status" value="1"/>
</dbReference>
<dbReference type="CDD" id="cd00130">
    <property type="entry name" value="PAS"/>
    <property type="match status" value="1"/>
</dbReference>
<gene>
    <name evidence="8" type="ORF">EV212_108109</name>
</gene>
<dbReference type="Proteomes" id="UP000295711">
    <property type="component" value="Unassembled WGS sequence"/>
</dbReference>
<organism evidence="8 9">
    <name type="scientific">Frisingicoccus caecimuris</name>
    <dbReference type="NCBI Taxonomy" id="1796636"/>
    <lineage>
        <taxon>Bacteria</taxon>
        <taxon>Bacillati</taxon>
        <taxon>Bacillota</taxon>
        <taxon>Clostridia</taxon>
        <taxon>Lachnospirales</taxon>
        <taxon>Lachnospiraceae</taxon>
        <taxon>Frisingicoccus</taxon>
    </lineage>
</organism>
<evidence type="ECO:0000313" key="9">
    <source>
        <dbReference type="Proteomes" id="UP000295711"/>
    </source>
</evidence>